<dbReference type="RefSeq" id="WP_132976530.1">
    <property type="nucleotide sequence ID" value="NZ_SMAO01000003.1"/>
</dbReference>
<comment type="function">
    <text evidence="2">Antitoxin component of a type II toxin-antitoxin (TA) system.</text>
</comment>
<feature type="region of interest" description="Disordered" evidence="3">
    <location>
        <begin position="66"/>
        <end position="90"/>
    </location>
</feature>
<evidence type="ECO:0000256" key="2">
    <source>
        <dbReference type="RuleBase" id="RU362080"/>
    </source>
</evidence>
<dbReference type="InterPro" id="IPR051405">
    <property type="entry name" value="phD/YefM_antitoxin"/>
</dbReference>
<dbReference type="PANTHER" id="PTHR33713">
    <property type="entry name" value="ANTITOXIN YAFN-RELATED"/>
    <property type="match status" value="1"/>
</dbReference>
<proteinExistence type="inferred from homology"/>
<evidence type="ECO:0000313" key="4">
    <source>
        <dbReference type="EMBL" id="TCT22129.1"/>
    </source>
</evidence>
<comment type="similarity">
    <text evidence="1 2">Belongs to the phD/YefM antitoxin family.</text>
</comment>
<evidence type="ECO:0000313" key="5">
    <source>
        <dbReference type="Proteomes" id="UP000295717"/>
    </source>
</evidence>
<gene>
    <name evidence="4" type="ORF">EDC35_103228</name>
</gene>
<dbReference type="OrthoDB" id="9802003at2"/>
<keyword evidence="5" id="KW-1185">Reference proteome</keyword>
<organism evidence="4 5">
    <name type="scientific">Thiobaca trueperi</name>
    <dbReference type="NCBI Taxonomy" id="127458"/>
    <lineage>
        <taxon>Bacteria</taxon>
        <taxon>Pseudomonadati</taxon>
        <taxon>Pseudomonadota</taxon>
        <taxon>Gammaproteobacteria</taxon>
        <taxon>Chromatiales</taxon>
        <taxon>Chromatiaceae</taxon>
        <taxon>Thiobaca</taxon>
    </lineage>
</organism>
<dbReference type="SUPFAM" id="SSF143120">
    <property type="entry name" value="YefM-like"/>
    <property type="match status" value="1"/>
</dbReference>
<dbReference type="Pfam" id="PF02604">
    <property type="entry name" value="PhdYeFM_antitox"/>
    <property type="match status" value="1"/>
</dbReference>
<sequence length="90" mass="10251">MDTVTVNHFRDNLRTYVEKVIADHEPLKVSRRNGADFIVLSAEDWEREQETLSVLQNASLMAQITQSSRTHATSSGYRPTPEQLDALNHL</sequence>
<dbReference type="Gene3D" id="3.40.1620.10">
    <property type="entry name" value="YefM-like domain"/>
    <property type="match status" value="1"/>
</dbReference>
<comment type="caution">
    <text evidence="4">The sequence shown here is derived from an EMBL/GenBank/DDBJ whole genome shotgun (WGS) entry which is preliminary data.</text>
</comment>
<dbReference type="EMBL" id="SMAO01000003">
    <property type="protein sequence ID" value="TCT22129.1"/>
    <property type="molecule type" value="Genomic_DNA"/>
</dbReference>
<protein>
    <recommendedName>
        <fullName evidence="2">Antitoxin</fullName>
    </recommendedName>
</protein>
<dbReference type="AlphaFoldDB" id="A0A4R3N5N9"/>
<dbReference type="InterPro" id="IPR036165">
    <property type="entry name" value="YefM-like_sf"/>
</dbReference>
<feature type="compositionally biased region" description="Polar residues" evidence="3">
    <location>
        <begin position="66"/>
        <end position="77"/>
    </location>
</feature>
<dbReference type="InterPro" id="IPR006442">
    <property type="entry name" value="Antitoxin_Phd/YefM"/>
</dbReference>
<name>A0A4R3N5N9_9GAMM</name>
<evidence type="ECO:0000256" key="1">
    <source>
        <dbReference type="ARBA" id="ARBA00009981"/>
    </source>
</evidence>
<dbReference type="Proteomes" id="UP000295717">
    <property type="component" value="Unassembled WGS sequence"/>
</dbReference>
<dbReference type="NCBIfam" id="TIGR01552">
    <property type="entry name" value="phd_fam"/>
    <property type="match status" value="1"/>
</dbReference>
<evidence type="ECO:0000256" key="3">
    <source>
        <dbReference type="SAM" id="MobiDB-lite"/>
    </source>
</evidence>
<reference evidence="4 5" key="1">
    <citation type="submission" date="2019-03" db="EMBL/GenBank/DDBJ databases">
        <title>Genomic Encyclopedia of Type Strains, Phase IV (KMG-IV): sequencing the most valuable type-strain genomes for metagenomic binning, comparative biology and taxonomic classification.</title>
        <authorList>
            <person name="Goeker M."/>
        </authorList>
    </citation>
    <scope>NUCLEOTIDE SEQUENCE [LARGE SCALE GENOMIC DNA]</scope>
    <source>
        <strain evidence="4 5">DSM 13587</strain>
    </source>
</reference>
<dbReference type="PANTHER" id="PTHR33713:SF6">
    <property type="entry name" value="ANTITOXIN YEFM"/>
    <property type="match status" value="1"/>
</dbReference>
<accession>A0A4R3N5N9</accession>